<proteinExistence type="predicted"/>
<dbReference type="EMBL" id="NNRK01000035">
    <property type="protein sequence ID" value="OYR07991.1"/>
    <property type="molecule type" value="Genomic_DNA"/>
</dbReference>
<organism evidence="1 3">
    <name type="scientific">Brucella rhizosphaerae</name>
    <dbReference type="NCBI Taxonomy" id="571254"/>
    <lineage>
        <taxon>Bacteria</taxon>
        <taxon>Pseudomonadati</taxon>
        <taxon>Pseudomonadota</taxon>
        <taxon>Alphaproteobacteria</taxon>
        <taxon>Hyphomicrobiales</taxon>
        <taxon>Brucellaceae</taxon>
        <taxon>Brucella/Ochrobactrum group</taxon>
        <taxon>Brucella</taxon>
    </lineage>
</organism>
<feature type="non-terminal residue" evidence="1">
    <location>
        <position position="1"/>
    </location>
</feature>
<accession>A0A256F0R2</accession>
<keyword evidence="3" id="KW-1185">Reference proteome</keyword>
<gene>
    <name evidence="1" type="ORF">CEV32_2702</name>
    <name evidence="2" type="ORF">CEV32_3365</name>
</gene>
<comment type="caution">
    <text evidence="1">The sequence shown here is derived from an EMBL/GenBank/DDBJ whole genome shotgun (WGS) entry which is preliminary data.</text>
</comment>
<dbReference type="AlphaFoldDB" id="A0A256F0R2"/>
<reference evidence="1 3" key="1">
    <citation type="submission" date="2017-07" db="EMBL/GenBank/DDBJ databases">
        <title>Phylogenetic study on the rhizospheric bacterium Ochrobactrum sp. A44.</title>
        <authorList>
            <person name="Krzyzanowska D.M."/>
            <person name="Ossowicki A."/>
            <person name="Rajewska M."/>
            <person name="Maciag T."/>
            <person name="Kaczynski Z."/>
            <person name="Czerwicka M."/>
            <person name="Jafra S."/>
        </authorList>
    </citation>
    <scope>NUCLEOTIDE SEQUENCE [LARGE SCALE GENOMIC DNA]</scope>
    <source>
        <strain evidence="1 3">PR17</strain>
    </source>
</reference>
<evidence type="ECO:0000313" key="2">
    <source>
        <dbReference type="EMBL" id="OYR18313.1"/>
    </source>
</evidence>
<evidence type="ECO:0000313" key="3">
    <source>
        <dbReference type="Proteomes" id="UP000216345"/>
    </source>
</evidence>
<name>A0A256F0R2_9HYPH</name>
<dbReference type="Proteomes" id="UP000216345">
    <property type="component" value="Unassembled WGS sequence"/>
</dbReference>
<dbReference type="GO" id="GO:0004683">
    <property type="term" value="F:calcium/calmodulin-dependent protein kinase activity"/>
    <property type="evidence" value="ECO:0007669"/>
    <property type="project" value="UniProtKB-EC"/>
</dbReference>
<protein>
    <submittedName>
        <fullName evidence="1">D-tagatose-bisphosphate aldolase, class II, non-catalytic subunit domain protein</fullName>
        <ecNumber evidence="1">2.7.11.17</ecNumber>
    </submittedName>
</protein>
<evidence type="ECO:0000313" key="1">
    <source>
        <dbReference type="EMBL" id="OYR07991.1"/>
    </source>
</evidence>
<dbReference type="EC" id="2.7.11.17" evidence="1"/>
<keyword evidence="1" id="KW-0808">Transferase</keyword>
<dbReference type="EMBL" id="NNRK01000015">
    <property type="protein sequence ID" value="OYR18313.1"/>
    <property type="molecule type" value="Genomic_DNA"/>
</dbReference>
<sequence length="33" mass="3446">AVASGKVEATPHALMVEAVRNVIRIYGKAVGTH</sequence>